<keyword evidence="2" id="KW-1185">Reference proteome</keyword>
<organism evidence="1 2">
    <name type="scientific">Haematococcus lacustris</name>
    <name type="common">Green alga</name>
    <name type="synonym">Haematococcus pluvialis</name>
    <dbReference type="NCBI Taxonomy" id="44745"/>
    <lineage>
        <taxon>Eukaryota</taxon>
        <taxon>Viridiplantae</taxon>
        <taxon>Chlorophyta</taxon>
        <taxon>core chlorophytes</taxon>
        <taxon>Chlorophyceae</taxon>
        <taxon>CS clade</taxon>
        <taxon>Chlamydomonadales</taxon>
        <taxon>Haematococcaceae</taxon>
        <taxon>Haematococcus</taxon>
    </lineage>
</organism>
<reference evidence="1 2" key="1">
    <citation type="submission" date="2020-02" db="EMBL/GenBank/DDBJ databases">
        <title>Draft genome sequence of Haematococcus lacustris strain NIES-144.</title>
        <authorList>
            <person name="Morimoto D."/>
            <person name="Nakagawa S."/>
            <person name="Yoshida T."/>
            <person name="Sawayama S."/>
        </authorList>
    </citation>
    <scope>NUCLEOTIDE SEQUENCE [LARGE SCALE GENOMIC DNA]</scope>
    <source>
        <strain evidence="1 2">NIES-144</strain>
    </source>
</reference>
<dbReference type="EMBL" id="BLLF01000069">
    <property type="protein sequence ID" value="GFH07019.1"/>
    <property type="molecule type" value="Genomic_DNA"/>
</dbReference>
<feature type="non-terminal residue" evidence="1">
    <location>
        <position position="1"/>
    </location>
</feature>
<comment type="caution">
    <text evidence="1">The sequence shown here is derived from an EMBL/GenBank/DDBJ whole genome shotgun (WGS) entry which is preliminary data.</text>
</comment>
<protein>
    <submittedName>
        <fullName evidence="1">Uncharacterized protein</fullName>
    </submittedName>
</protein>
<name>A0A699YLV1_HAELA</name>
<proteinExistence type="predicted"/>
<accession>A0A699YLV1</accession>
<evidence type="ECO:0000313" key="2">
    <source>
        <dbReference type="Proteomes" id="UP000485058"/>
    </source>
</evidence>
<evidence type="ECO:0000313" key="1">
    <source>
        <dbReference type="EMBL" id="GFH07019.1"/>
    </source>
</evidence>
<gene>
    <name evidence="1" type="ORF">HaLaN_01758</name>
</gene>
<dbReference type="Proteomes" id="UP000485058">
    <property type="component" value="Unassembled WGS sequence"/>
</dbReference>
<sequence>EAVAKSRAAAVLVAKVARCKLRMLLLAWTGLVSFRHQGLASLQRSADHHLLFSSFSAWLYAWHQGQAERRAVAKVEGWRALSSISTRRTEVLRACIKRKKVAFQLFKAWYWDSFSADVQAAAGSPTPRCLL</sequence>
<dbReference type="AlphaFoldDB" id="A0A699YLV1"/>